<feature type="transmembrane region" description="Helical" evidence="2">
    <location>
        <begin position="53"/>
        <end position="79"/>
    </location>
</feature>
<evidence type="ECO:0000313" key="3">
    <source>
        <dbReference type="EMBL" id="OJG00195.1"/>
    </source>
</evidence>
<sequence length="85" mass="9629">MGRERSNEGSRGRERGETGGANEGRLRIKVSLRAGIQVKNDRVPNRKNDVAQAAYAFAASLLLDRVVITLFRYVALWCFDMFNLR</sequence>
<dbReference type="Proteomes" id="UP000182661">
    <property type="component" value="Unassembled WGS sequence"/>
</dbReference>
<evidence type="ECO:0000256" key="2">
    <source>
        <dbReference type="SAM" id="Phobius"/>
    </source>
</evidence>
<protein>
    <submittedName>
        <fullName evidence="3">Uncharacterized protein</fullName>
    </submittedName>
</protein>
<keyword evidence="2" id="KW-0472">Membrane</keyword>
<dbReference type="AlphaFoldDB" id="A0A657LY26"/>
<keyword evidence="4" id="KW-1185">Reference proteome</keyword>
<keyword evidence="2" id="KW-0812">Transmembrane</keyword>
<evidence type="ECO:0000256" key="1">
    <source>
        <dbReference type="SAM" id="MobiDB-lite"/>
    </source>
</evidence>
<comment type="caution">
    <text evidence="3">The sequence shown here is derived from an EMBL/GenBank/DDBJ whole genome shotgun (WGS) entry which is preliminary data.</text>
</comment>
<name>A0A657LY26_9HYPH</name>
<reference evidence="3 4" key="1">
    <citation type="submission" date="2016-02" db="EMBL/GenBank/DDBJ databases">
        <title>Genome sequencing of a beta-galactosidase producing bacteria Rhizobium sp. 59.</title>
        <authorList>
            <person name="Wang D."/>
            <person name="Kot W."/>
            <person name="Qin Y."/>
            <person name="Hansen L."/>
            <person name="Naqvi K."/>
            <person name="Rensing C."/>
        </authorList>
    </citation>
    <scope>NUCLEOTIDE SEQUENCE [LARGE SCALE GENOMIC DNA]</scope>
    <source>
        <strain evidence="3 4">59</strain>
    </source>
</reference>
<gene>
    <name evidence="3" type="ORF">AX760_10730</name>
</gene>
<feature type="region of interest" description="Disordered" evidence="1">
    <location>
        <begin position="1"/>
        <end position="24"/>
    </location>
</feature>
<keyword evidence="2" id="KW-1133">Transmembrane helix</keyword>
<evidence type="ECO:0000313" key="4">
    <source>
        <dbReference type="Proteomes" id="UP000182661"/>
    </source>
</evidence>
<accession>A0A657LY26</accession>
<organism evidence="3 4">
    <name type="scientific">Pararhizobium antarcticum</name>
    <dbReference type="NCBI Taxonomy" id="1798805"/>
    <lineage>
        <taxon>Bacteria</taxon>
        <taxon>Pseudomonadati</taxon>
        <taxon>Pseudomonadota</taxon>
        <taxon>Alphaproteobacteria</taxon>
        <taxon>Hyphomicrobiales</taxon>
        <taxon>Rhizobiaceae</taxon>
        <taxon>Rhizobium/Agrobacterium group</taxon>
        <taxon>Pararhizobium</taxon>
    </lineage>
</organism>
<feature type="compositionally biased region" description="Basic and acidic residues" evidence="1">
    <location>
        <begin position="1"/>
        <end position="17"/>
    </location>
</feature>
<proteinExistence type="predicted"/>
<dbReference type="EMBL" id="LSRP01000035">
    <property type="protein sequence ID" value="OJG00195.1"/>
    <property type="molecule type" value="Genomic_DNA"/>
</dbReference>